<dbReference type="EMBL" id="ACIO01000620">
    <property type="protein sequence ID" value="EFC96082.1"/>
    <property type="molecule type" value="Genomic_DNA"/>
</dbReference>
<dbReference type="AlphaFoldDB" id="D3AQ26"/>
<dbReference type="Proteomes" id="UP000004968">
    <property type="component" value="Unassembled WGS sequence"/>
</dbReference>
<proteinExistence type="predicted"/>
<dbReference type="HOGENOM" id="CLU_2752320_0_0_9"/>
<evidence type="ECO:0000313" key="1">
    <source>
        <dbReference type="EMBL" id="EFC96082.1"/>
    </source>
</evidence>
<sequence length="70" mass="7994">MASSSLSDREAKGFFFSSILISFFLVHYGAEAVSYFQYTTACGKNRGNIFLRILNCGKLKQISVKWRFNK</sequence>
<organism evidence="1 2">
    <name type="scientific">Hungatella hathewayi DSM 13479</name>
    <dbReference type="NCBI Taxonomy" id="566550"/>
    <lineage>
        <taxon>Bacteria</taxon>
        <taxon>Bacillati</taxon>
        <taxon>Bacillota</taxon>
        <taxon>Clostridia</taxon>
        <taxon>Lachnospirales</taxon>
        <taxon>Lachnospiraceae</taxon>
        <taxon>Hungatella</taxon>
    </lineage>
</organism>
<reference evidence="1 2" key="1">
    <citation type="submission" date="2010-01" db="EMBL/GenBank/DDBJ databases">
        <authorList>
            <person name="Weinstock G."/>
            <person name="Sodergren E."/>
            <person name="Clifton S."/>
            <person name="Fulton L."/>
            <person name="Fulton B."/>
            <person name="Courtney L."/>
            <person name="Fronick C."/>
            <person name="Harrison M."/>
            <person name="Strong C."/>
            <person name="Farmer C."/>
            <person name="Delahaunty K."/>
            <person name="Markovic C."/>
            <person name="Hall O."/>
            <person name="Minx P."/>
            <person name="Tomlinson C."/>
            <person name="Mitreva M."/>
            <person name="Nelson J."/>
            <person name="Hou S."/>
            <person name="Wollam A."/>
            <person name="Pepin K.H."/>
            <person name="Johnson M."/>
            <person name="Bhonagiri V."/>
            <person name="Nash W.E."/>
            <person name="Warren W."/>
            <person name="Chinwalla A."/>
            <person name="Mardis E.R."/>
            <person name="Wilson R.K."/>
        </authorList>
    </citation>
    <scope>NUCLEOTIDE SEQUENCE [LARGE SCALE GENOMIC DNA]</scope>
    <source>
        <strain evidence="1 2">DSM 13479</strain>
    </source>
</reference>
<gene>
    <name evidence="1" type="ORF">CLOSTHATH_05731</name>
</gene>
<comment type="caution">
    <text evidence="1">The sequence shown here is derived from an EMBL/GenBank/DDBJ whole genome shotgun (WGS) entry which is preliminary data.</text>
</comment>
<name>D3AQ26_9FIRM</name>
<evidence type="ECO:0000313" key="2">
    <source>
        <dbReference type="Proteomes" id="UP000004968"/>
    </source>
</evidence>
<accession>D3AQ26</accession>
<protein>
    <submittedName>
        <fullName evidence="1">Uncharacterized protein</fullName>
    </submittedName>
</protein>